<accession>A0ACD5C754</accession>
<dbReference type="EMBL" id="CP151087">
    <property type="protein sequence ID" value="WZN57492.1"/>
    <property type="molecule type" value="Genomic_DNA"/>
</dbReference>
<evidence type="ECO:0000313" key="2">
    <source>
        <dbReference type="Proteomes" id="UP001485301"/>
    </source>
</evidence>
<reference evidence="1" key="1">
    <citation type="submission" date="2024-04" db="EMBL/GenBank/DDBJ databases">
        <title>Complete genome sequence of Sphingobacterium thalpophiium BAA-1094.</title>
        <authorList>
            <person name="Adaikpoh B.I."/>
        </authorList>
    </citation>
    <scope>NUCLEOTIDE SEQUENCE</scope>
    <source>
        <strain evidence="1">BAA-1094</strain>
    </source>
</reference>
<dbReference type="Proteomes" id="UP001485301">
    <property type="component" value="Chromosome"/>
</dbReference>
<keyword evidence="2" id="KW-1185">Reference proteome</keyword>
<evidence type="ECO:0000313" key="1">
    <source>
        <dbReference type="EMBL" id="WZN57492.1"/>
    </source>
</evidence>
<organism evidence="1 2">
    <name type="scientific">Sphingobacterium thalpophilum</name>
    <dbReference type="NCBI Taxonomy" id="259"/>
    <lineage>
        <taxon>Bacteria</taxon>
        <taxon>Pseudomonadati</taxon>
        <taxon>Bacteroidota</taxon>
        <taxon>Sphingobacteriia</taxon>
        <taxon>Sphingobacteriales</taxon>
        <taxon>Sphingobacteriaceae</taxon>
        <taxon>Sphingobacterium</taxon>
    </lineage>
</organism>
<name>A0ACD5C754_9SPHI</name>
<sequence>MKNILSTKMVIGIVMMLMLGCNQFLEEKSDMSLATISSKSDLYALMDYTVVMNQSYVAAVGDIASDDFFILDKQYMGISQLSDRAIYIWDRKPLADWYWVSYSRILNVNTVLEHLDKIQLDQKDRRNLEGMALFFRAYSYFDLAQIYAPAYNQKTAELVLGPPMKMSTDVNDKPIRLSLKETMNLIIADLKLASDYLTDQNVTYPTRPNRNAALGLLSRVYLAMGDYEQALATSNRALESYDQLMDYNQIDRDKKYPFERFNPEVLFFSIHAAENLSRESVLRIDTVLYDSYTDSDLRKTRFFSKQADGYFAFTGDYSGNSNAQKFNGITTAELWLTKAECEARLGQLTLASKTIKFLTDKRYSSTVAIEPFPAAQDELLKFIYAERRKELLLRGIRWMDLRRLEDKYIGKKEIRRIIEGKIYSIDLNEVKNFTFLFPQKVIEMSDMEQN</sequence>
<gene>
    <name evidence="1" type="ORF">AACH28_08130</name>
</gene>
<proteinExistence type="predicted"/>
<protein>
    <submittedName>
        <fullName evidence="1">RagB/SusD family nutrient uptake outer membrane protein</fullName>
    </submittedName>
</protein>